<feature type="signal peptide" evidence="7">
    <location>
        <begin position="1"/>
        <end position="23"/>
    </location>
</feature>
<proteinExistence type="inferred from homology"/>
<feature type="region of interest" description="Disordered" evidence="6">
    <location>
        <begin position="25"/>
        <end position="56"/>
    </location>
</feature>
<evidence type="ECO:0000256" key="3">
    <source>
        <dbReference type="ARBA" id="ARBA00012663"/>
    </source>
</evidence>
<reference evidence="9 10" key="1">
    <citation type="submission" date="2013-09" db="EMBL/GenBank/DDBJ databases">
        <title>Complete genome sequence of Corynebacterium doosanense CAU 212(T) (=DSM 45436(T)), isolated from activated sludge.</title>
        <authorList>
            <person name="Schaffert L."/>
            <person name="Albersmeier A."/>
            <person name="Kalinowski J."/>
            <person name="Ruckert C."/>
        </authorList>
    </citation>
    <scope>NUCLEOTIDE SEQUENCE [LARGE SCALE GENOMIC DNA]</scope>
    <source>
        <strain evidence="9 10">CAU 212</strain>
    </source>
</reference>
<dbReference type="PROSITE" id="PS51257">
    <property type="entry name" value="PROKAR_LIPOPROTEIN"/>
    <property type="match status" value="1"/>
</dbReference>
<evidence type="ECO:0000313" key="10">
    <source>
        <dbReference type="Proteomes" id="UP000029914"/>
    </source>
</evidence>
<keyword evidence="4" id="KW-0378">Hydrolase</keyword>
<keyword evidence="10" id="KW-1185">Reference proteome</keyword>
<evidence type="ECO:0000256" key="5">
    <source>
        <dbReference type="ARBA" id="ARBA00023295"/>
    </source>
</evidence>
<dbReference type="OrthoDB" id="9805821at2"/>
<keyword evidence="5" id="KW-0326">Glycosidase</keyword>
<dbReference type="InterPro" id="IPR017853">
    <property type="entry name" value="GH"/>
</dbReference>
<dbReference type="eggNOG" id="COG1472">
    <property type="taxonomic scope" value="Bacteria"/>
</dbReference>
<accession>A0A097IIL0</accession>
<dbReference type="SUPFAM" id="SSF51445">
    <property type="entry name" value="(Trans)glycosidases"/>
    <property type="match status" value="1"/>
</dbReference>
<organism evidence="9 10">
    <name type="scientific">Corynebacterium doosanense CAU 212 = DSM 45436</name>
    <dbReference type="NCBI Taxonomy" id="558173"/>
    <lineage>
        <taxon>Bacteria</taxon>
        <taxon>Bacillati</taxon>
        <taxon>Actinomycetota</taxon>
        <taxon>Actinomycetes</taxon>
        <taxon>Mycobacteriales</taxon>
        <taxon>Corynebacteriaceae</taxon>
        <taxon>Corynebacterium</taxon>
    </lineage>
</organism>
<evidence type="ECO:0000259" key="8">
    <source>
        <dbReference type="Pfam" id="PF00933"/>
    </source>
</evidence>
<dbReference type="STRING" id="558173.CDOO_12455"/>
<dbReference type="HOGENOM" id="CLU_008392_0_4_11"/>
<dbReference type="InterPro" id="IPR001764">
    <property type="entry name" value="Glyco_hydro_3_N"/>
</dbReference>
<dbReference type="InterPro" id="IPR036962">
    <property type="entry name" value="Glyco_hydro_3_N_sf"/>
</dbReference>
<dbReference type="PANTHER" id="PTHR30480:SF13">
    <property type="entry name" value="BETA-HEXOSAMINIDASE"/>
    <property type="match status" value="1"/>
</dbReference>
<dbReference type="GO" id="GO:0005975">
    <property type="term" value="P:carbohydrate metabolic process"/>
    <property type="evidence" value="ECO:0007669"/>
    <property type="project" value="InterPro"/>
</dbReference>
<comment type="similarity">
    <text evidence="2">Belongs to the glycosyl hydrolase 3 family.</text>
</comment>
<dbReference type="RefSeq" id="WP_018022078.1">
    <property type="nucleotide sequence ID" value="NZ_AQUX01000005.1"/>
</dbReference>
<feature type="compositionally biased region" description="Pro residues" evidence="6">
    <location>
        <begin position="28"/>
        <end position="42"/>
    </location>
</feature>
<dbReference type="Proteomes" id="UP000029914">
    <property type="component" value="Chromosome"/>
</dbReference>
<dbReference type="Gene3D" id="3.20.20.300">
    <property type="entry name" value="Glycoside hydrolase, family 3, N-terminal domain"/>
    <property type="match status" value="1"/>
</dbReference>
<evidence type="ECO:0000256" key="4">
    <source>
        <dbReference type="ARBA" id="ARBA00022801"/>
    </source>
</evidence>
<evidence type="ECO:0000256" key="7">
    <source>
        <dbReference type="SAM" id="SignalP"/>
    </source>
</evidence>
<evidence type="ECO:0000256" key="6">
    <source>
        <dbReference type="SAM" id="MobiDB-lite"/>
    </source>
</evidence>
<dbReference type="KEGG" id="cdo:CDOO_12455"/>
<name>A0A097IIL0_9CORY</name>
<sequence>MVSRRAVLAAAATSVAAGLAACAREQTPPTPTPNPQPTPTPVPSAAARPPLPPETVAASRVPQDLRGKIASLLHVGVVNFDDALAKLNAGVGGIFITSWADPAILTEPWRNIHDLRAITGRAFGVSIDFEGGRVQRHAQVLGSYPSPREMARTMDPAGVTATALAIGQSLRAHGINVNFAPVLDIDSAGLEVVGDRAFSADPTQAGVYGAAFARGLRDAGVAPVYKHFPGHGQASGDTHLGAAVTPPLDNVITHDLPPFARALAETPAAVMMGHMIVPGLGDGQTPSTLNPAAYDLLRTGSYPGGASLTGLIYTDDLSGMKAITDRISLPGAVAAALSAGADQALWSSGVGLVEAIDAVELAVREGRLPVERLDAAAFNVQLQLVYAGY</sequence>
<feature type="chain" id="PRO_5001935363" description="beta-N-acetylhexosaminidase" evidence="7">
    <location>
        <begin position="24"/>
        <end position="389"/>
    </location>
</feature>
<dbReference type="InterPro" id="IPR050226">
    <property type="entry name" value="NagZ_Beta-hexosaminidase"/>
</dbReference>
<dbReference type="EC" id="3.2.1.52" evidence="3"/>
<gene>
    <name evidence="9" type="ORF">CDOO_12455</name>
</gene>
<dbReference type="AlphaFoldDB" id="A0A097IIL0"/>
<comment type="catalytic activity">
    <reaction evidence="1">
        <text>Hydrolysis of terminal non-reducing N-acetyl-D-hexosamine residues in N-acetyl-beta-D-hexosaminides.</text>
        <dbReference type="EC" id="3.2.1.52"/>
    </reaction>
</comment>
<evidence type="ECO:0000313" key="9">
    <source>
        <dbReference type="EMBL" id="AIT61977.1"/>
    </source>
</evidence>
<dbReference type="GO" id="GO:0004563">
    <property type="term" value="F:beta-N-acetylhexosaminidase activity"/>
    <property type="evidence" value="ECO:0007669"/>
    <property type="project" value="UniProtKB-EC"/>
</dbReference>
<dbReference type="EMBL" id="CP006764">
    <property type="protein sequence ID" value="AIT61977.1"/>
    <property type="molecule type" value="Genomic_DNA"/>
</dbReference>
<dbReference type="GO" id="GO:0009254">
    <property type="term" value="P:peptidoglycan turnover"/>
    <property type="evidence" value="ECO:0007669"/>
    <property type="project" value="TreeGrafter"/>
</dbReference>
<evidence type="ECO:0000256" key="2">
    <source>
        <dbReference type="ARBA" id="ARBA00005336"/>
    </source>
</evidence>
<protein>
    <recommendedName>
        <fullName evidence="3">beta-N-acetylhexosaminidase</fullName>
        <ecNumber evidence="3">3.2.1.52</ecNumber>
    </recommendedName>
</protein>
<dbReference type="Pfam" id="PF00933">
    <property type="entry name" value="Glyco_hydro_3"/>
    <property type="match status" value="1"/>
</dbReference>
<keyword evidence="7" id="KW-0732">Signal</keyword>
<dbReference type="PANTHER" id="PTHR30480">
    <property type="entry name" value="BETA-HEXOSAMINIDASE-RELATED"/>
    <property type="match status" value="1"/>
</dbReference>
<evidence type="ECO:0000256" key="1">
    <source>
        <dbReference type="ARBA" id="ARBA00001231"/>
    </source>
</evidence>
<feature type="domain" description="Glycoside hydrolase family 3 N-terminal" evidence="8">
    <location>
        <begin position="65"/>
        <end position="380"/>
    </location>
</feature>